<keyword evidence="2" id="KW-0472">Membrane</keyword>
<keyword evidence="4" id="KW-1185">Reference proteome</keyword>
<protein>
    <submittedName>
        <fullName evidence="3">Uncharacterized protein</fullName>
    </submittedName>
</protein>
<evidence type="ECO:0000256" key="1">
    <source>
        <dbReference type="SAM" id="MobiDB-lite"/>
    </source>
</evidence>
<sequence length="215" mass="24535">MSNNNNPFDPNVVPRRIGEPRASAEPPVVLPQFPWYTLFSLFMWRIGFLIFLLKAGTWIAEAHGVRVSLPGQNDPDTTCSEAYQDNPTKEHCLATNDHFLRPCEYCVTKSNQVFCYNADQAKWSRWFDRAKCEIRPSAKREKLSRKKKRKRKRAATAAKRAAANRAASSTTSTAVSVPVQTELVEFMGEMEREEWGETEPEELITETTESMKDSL</sequence>
<reference evidence="3" key="1">
    <citation type="submission" date="2020-06" db="EMBL/GenBank/DDBJ databases">
        <authorList>
            <consortium name="Plant Systems Biology data submission"/>
        </authorList>
    </citation>
    <scope>NUCLEOTIDE SEQUENCE</scope>
    <source>
        <strain evidence="3">D6</strain>
    </source>
</reference>
<feature type="compositionally biased region" description="Basic residues" evidence="1">
    <location>
        <begin position="142"/>
        <end position="154"/>
    </location>
</feature>
<evidence type="ECO:0000313" key="4">
    <source>
        <dbReference type="Proteomes" id="UP001153069"/>
    </source>
</evidence>
<dbReference type="AlphaFoldDB" id="A0A9N8EMM1"/>
<gene>
    <name evidence="3" type="ORF">SEMRO_1235_G255060.1</name>
</gene>
<comment type="caution">
    <text evidence="3">The sequence shown here is derived from an EMBL/GenBank/DDBJ whole genome shotgun (WGS) entry which is preliminary data.</text>
</comment>
<keyword evidence="2" id="KW-0812">Transmembrane</keyword>
<accession>A0A9N8EMM1</accession>
<feature type="region of interest" description="Disordered" evidence="1">
    <location>
        <begin position="187"/>
        <end position="215"/>
    </location>
</feature>
<feature type="compositionally biased region" description="Low complexity" evidence="1">
    <location>
        <begin position="155"/>
        <end position="174"/>
    </location>
</feature>
<feature type="region of interest" description="Disordered" evidence="1">
    <location>
        <begin position="139"/>
        <end position="175"/>
    </location>
</feature>
<evidence type="ECO:0000313" key="3">
    <source>
        <dbReference type="EMBL" id="CAB9521819.1"/>
    </source>
</evidence>
<keyword evidence="2" id="KW-1133">Transmembrane helix</keyword>
<dbReference type="EMBL" id="CAICTM010001233">
    <property type="protein sequence ID" value="CAB9521819.1"/>
    <property type="molecule type" value="Genomic_DNA"/>
</dbReference>
<name>A0A9N8EMM1_9STRA</name>
<proteinExistence type="predicted"/>
<dbReference type="Proteomes" id="UP001153069">
    <property type="component" value="Unassembled WGS sequence"/>
</dbReference>
<evidence type="ECO:0000256" key="2">
    <source>
        <dbReference type="SAM" id="Phobius"/>
    </source>
</evidence>
<organism evidence="3 4">
    <name type="scientific">Seminavis robusta</name>
    <dbReference type="NCBI Taxonomy" id="568900"/>
    <lineage>
        <taxon>Eukaryota</taxon>
        <taxon>Sar</taxon>
        <taxon>Stramenopiles</taxon>
        <taxon>Ochrophyta</taxon>
        <taxon>Bacillariophyta</taxon>
        <taxon>Bacillariophyceae</taxon>
        <taxon>Bacillariophycidae</taxon>
        <taxon>Naviculales</taxon>
        <taxon>Naviculaceae</taxon>
        <taxon>Seminavis</taxon>
    </lineage>
</organism>
<feature type="transmembrane region" description="Helical" evidence="2">
    <location>
        <begin position="33"/>
        <end position="53"/>
    </location>
</feature>